<name>A0A1I2HES8_9BACT</name>
<dbReference type="InterPro" id="IPR052918">
    <property type="entry name" value="Motility_Chemotaxis_Reg"/>
</dbReference>
<keyword evidence="3" id="KW-1185">Reference proteome</keyword>
<proteinExistence type="predicted"/>
<dbReference type="SUPFAM" id="SSF101898">
    <property type="entry name" value="NHL repeat"/>
    <property type="match status" value="1"/>
</dbReference>
<dbReference type="InterPro" id="IPR011042">
    <property type="entry name" value="6-blade_b-propeller_TolB-like"/>
</dbReference>
<dbReference type="AlphaFoldDB" id="A0A1I2HES8"/>
<dbReference type="PANTHER" id="PTHR35580">
    <property type="entry name" value="CELL SURFACE GLYCOPROTEIN (S-LAYER PROTEIN)-LIKE PROTEIN"/>
    <property type="match status" value="1"/>
</dbReference>
<evidence type="ECO:0000256" key="1">
    <source>
        <dbReference type="SAM" id="MobiDB-lite"/>
    </source>
</evidence>
<dbReference type="STRING" id="54.SAMN02745121_07906"/>
<feature type="compositionally biased region" description="Acidic residues" evidence="1">
    <location>
        <begin position="105"/>
        <end position="116"/>
    </location>
</feature>
<evidence type="ECO:0000313" key="3">
    <source>
        <dbReference type="Proteomes" id="UP000199400"/>
    </source>
</evidence>
<feature type="compositionally biased region" description="Low complexity" evidence="1">
    <location>
        <begin position="44"/>
        <end position="96"/>
    </location>
</feature>
<gene>
    <name evidence="2" type="ORF">SAMN02745121_07906</name>
</gene>
<dbReference type="PROSITE" id="PS51257">
    <property type="entry name" value="PROKAR_LIPOPROTEIN"/>
    <property type="match status" value="1"/>
</dbReference>
<reference evidence="3" key="1">
    <citation type="submission" date="2016-10" db="EMBL/GenBank/DDBJ databases">
        <authorList>
            <person name="Varghese N."/>
            <person name="Submissions S."/>
        </authorList>
    </citation>
    <scope>NUCLEOTIDE SEQUENCE [LARGE SCALE GENOMIC DNA]</scope>
    <source>
        <strain evidence="3">ATCC 25963</strain>
    </source>
</reference>
<organism evidence="2 3">
    <name type="scientific">Nannocystis exedens</name>
    <dbReference type="NCBI Taxonomy" id="54"/>
    <lineage>
        <taxon>Bacteria</taxon>
        <taxon>Pseudomonadati</taxon>
        <taxon>Myxococcota</taxon>
        <taxon>Polyangia</taxon>
        <taxon>Nannocystales</taxon>
        <taxon>Nannocystaceae</taxon>
        <taxon>Nannocystis</taxon>
    </lineage>
</organism>
<evidence type="ECO:0008006" key="4">
    <source>
        <dbReference type="Google" id="ProtNLM"/>
    </source>
</evidence>
<sequence length="565" mass="57112">MNRRSRWLYLMSAWTFSAGCGDDADPLLPTSATGSPDTGGGPTTGTAASSTEPTTETTGESTATGPTTTGPTTTGETTSFTTTEALTSETTATSMTSPPPTCGDGELDDGEACDDGNDDDTDACTAQCKAPACDDGLQNGGESAVDCGGDCAPCGLGRGCVDDVDCESGECQANQCTAPCPSWARQWGSANTDQGRGVAVDGDDDVIVVGSLGSDLSVKKIDVAGTELWADVLDSGEIDHGLAVAVDAAGNAFVAGTTHGGLAGNVHIGKADAFIIKYAPDGAKLWSRQFGTNPDDRALGVAVDDAGNAVVVGLTLGSLDGNAAAGIEDIFVAKFDPQGVKLWTKQFGTSNYDSAWGVATGPNGVIVVAGTTAGSFDGNPSAGQGDALVLKLDAAGNKQWSRQFGAQWSDSANAAAIDDQGSIVVVGSSSGSLDGNVFGGQLDGFVVKYDASGAKQWIRQIGGTHLDWASSVVLVGADDIYVAGRAETGLDGNMAVGDADFFFVKYTGAGAKQWTQQFGTEQSEENASLARTSSGRFVIAGDTLGEIAGPQQGGGDIVAMLRCAP</sequence>
<feature type="region of interest" description="Disordered" evidence="1">
    <location>
        <begin position="27"/>
        <end position="116"/>
    </location>
</feature>
<dbReference type="Gene3D" id="2.120.10.30">
    <property type="entry name" value="TolB, C-terminal domain"/>
    <property type="match status" value="1"/>
</dbReference>
<dbReference type="PANTHER" id="PTHR35580:SF1">
    <property type="entry name" value="PHYTASE-LIKE DOMAIN-CONTAINING PROTEIN"/>
    <property type="match status" value="1"/>
</dbReference>
<evidence type="ECO:0000313" key="2">
    <source>
        <dbReference type="EMBL" id="SFF28048.1"/>
    </source>
</evidence>
<dbReference type="Proteomes" id="UP000199400">
    <property type="component" value="Unassembled WGS sequence"/>
</dbReference>
<protein>
    <recommendedName>
        <fullName evidence="4">Myxococcus cysteine-rich repeat-containing protein</fullName>
    </recommendedName>
</protein>
<dbReference type="EMBL" id="FOMX01000041">
    <property type="protein sequence ID" value="SFF28048.1"/>
    <property type="molecule type" value="Genomic_DNA"/>
</dbReference>
<dbReference type="Gene3D" id="2.80.10.50">
    <property type="match status" value="1"/>
</dbReference>
<accession>A0A1I2HES8</accession>